<proteinExistence type="predicted"/>
<evidence type="ECO:0000313" key="2">
    <source>
        <dbReference type="EMBL" id="KAJ5716098.1"/>
    </source>
</evidence>
<feature type="compositionally biased region" description="Polar residues" evidence="1">
    <location>
        <begin position="21"/>
        <end position="33"/>
    </location>
</feature>
<accession>A0AAD6MTC9</accession>
<organism evidence="2 3">
    <name type="scientific">Penicillium malachiteum</name>
    <dbReference type="NCBI Taxonomy" id="1324776"/>
    <lineage>
        <taxon>Eukaryota</taxon>
        <taxon>Fungi</taxon>
        <taxon>Dikarya</taxon>
        <taxon>Ascomycota</taxon>
        <taxon>Pezizomycotina</taxon>
        <taxon>Eurotiomycetes</taxon>
        <taxon>Eurotiomycetidae</taxon>
        <taxon>Eurotiales</taxon>
        <taxon>Aspergillaceae</taxon>
        <taxon>Penicillium</taxon>
    </lineage>
</organism>
<gene>
    <name evidence="2" type="ORF">N7493_008009</name>
</gene>
<comment type="caution">
    <text evidence="2">The sequence shown here is derived from an EMBL/GenBank/DDBJ whole genome shotgun (WGS) entry which is preliminary data.</text>
</comment>
<dbReference type="EMBL" id="JAQJAN010000012">
    <property type="protein sequence ID" value="KAJ5716098.1"/>
    <property type="molecule type" value="Genomic_DNA"/>
</dbReference>
<protein>
    <submittedName>
        <fullName evidence="2">Uncharacterized protein</fullName>
    </submittedName>
</protein>
<feature type="region of interest" description="Disordered" evidence="1">
    <location>
        <begin position="1"/>
        <end position="45"/>
    </location>
</feature>
<dbReference type="AlphaFoldDB" id="A0AAD6MTC9"/>
<dbReference type="Proteomes" id="UP001215712">
    <property type="component" value="Unassembled WGS sequence"/>
</dbReference>
<reference evidence="2" key="1">
    <citation type="journal article" date="2023" name="IMA Fungus">
        <title>Comparative genomic study of the Penicillium genus elucidates a diverse pangenome and 15 lateral gene transfer events.</title>
        <authorList>
            <person name="Petersen C."/>
            <person name="Sorensen T."/>
            <person name="Nielsen M.R."/>
            <person name="Sondergaard T.E."/>
            <person name="Sorensen J.L."/>
            <person name="Fitzpatrick D.A."/>
            <person name="Frisvad J.C."/>
            <person name="Nielsen K.L."/>
        </authorList>
    </citation>
    <scope>NUCLEOTIDE SEQUENCE</scope>
    <source>
        <strain evidence="2">IBT 17514</strain>
    </source>
</reference>
<keyword evidence="3" id="KW-1185">Reference proteome</keyword>
<evidence type="ECO:0000313" key="3">
    <source>
        <dbReference type="Proteomes" id="UP001215712"/>
    </source>
</evidence>
<sequence length="92" mass="10186">MATSWKSKKNSSESERLPKSSGMNNAALSSADQMQIEAQRKRQATEESLSIYRQFLFGRRNSNSCDTVPAQHNYCYDLLGEKAAAGHFAVGP</sequence>
<reference evidence="2" key="2">
    <citation type="submission" date="2023-01" db="EMBL/GenBank/DDBJ databases">
        <authorList>
            <person name="Petersen C."/>
        </authorList>
    </citation>
    <scope>NUCLEOTIDE SEQUENCE</scope>
    <source>
        <strain evidence="2">IBT 17514</strain>
    </source>
</reference>
<name>A0AAD6MTC9_9EURO</name>
<evidence type="ECO:0000256" key="1">
    <source>
        <dbReference type="SAM" id="MobiDB-lite"/>
    </source>
</evidence>